<evidence type="ECO:0000313" key="2">
    <source>
        <dbReference type="Proteomes" id="UP000241502"/>
    </source>
</evidence>
<dbReference type="EMBL" id="MG983743">
    <property type="protein sequence ID" value="AVO23108.1"/>
    <property type="molecule type" value="Genomic_DNA"/>
</dbReference>
<keyword evidence="2" id="KW-1185">Reference proteome</keyword>
<organism evidence="1 2">
    <name type="scientific">Xanthomonas phage RiverRider</name>
    <dbReference type="NCBI Taxonomy" id="2108116"/>
    <lineage>
        <taxon>Viruses</taxon>
        <taxon>Duplodnaviria</taxon>
        <taxon>Heunggongvirae</taxon>
        <taxon>Uroviricota</taxon>
        <taxon>Caudoviricetes</taxon>
        <taxon>Schitoviridae</taxon>
        <taxon>Riverridervirus</taxon>
        <taxon>Riverridervirus riverrider</taxon>
    </lineage>
</organism>
<reference evidence="1" key="1">
    <citation type="submission" date="2018-02" db="EMBL/GenBank/DDBJ databases">
        <authorList>
            <person name="Miller M."/>
            <person name="Deiulio A."/>
            <person name="Douthitt C."/>
            <person name="McMahon J."/>
            <person name="Holland C."/>
            <person name="Wiersma-Koch H."/>
            <person name="Turechek W."/>
            <person name="D'Elia T."/>
        </authorList>
    </citation>
    <scope>NUCLEOTIDE SEQUENCE [LARGE SCALE GENOMIC DNA]</scope>
</reference>
<name>A0A2P1JUT9_9CAUD</name>
<evidence type="ECO:0000313" key="1">
    <source>
        <dbReference type="EMBL" id="AVO23108.1"/>
    </source>
</evidence>
<sequence length="63" mass="7209">MATERVHFRLIVMPCCQHMFCNVNPRWPSFCPNCGKHVFPQVRGGALISDDSATLKYDETKKP</sequence>
<proteinExistence type="predicted"/>
<protein>
    <submittedName>
        <fullName evidence="1">Uncharacterized protein</fullName>
    </submittedName>
</protein>
<dbReference type="Proteomes" id="UP000241502">
    <property type="component" value="Segment"/>
</dbReference>
<gene>
    <name evidence="1" type="ORF">RIVERRIDER_20</name>
</gene>
<accession>A0A2P1JUT9</accession>